<proteinExistence type="inferred from homology"/>
<dbReference type="PRINTS" id="PR00411">
    <property type="entry name" value="PNDRDTASEI"/>
</dbReference>
<dbReference type="Pfam" id="PF02852">
    <property type="entry name" value="Pyr_redox_dim"/>
    <property type="match status" value="1"/>
</dbReference>
<keyword evidence="10" id="KW-0670">Pyruvate</keyword>
<dbReference type="Pfam" id="PF07992">
    <property type="entry name" value="Pyr_redox_2"/>
    <property type="match status" value="1"/>
</dbReference>
<dbReference type="Gene3D" id="3.30.390.30">
    <property type="match status" value="1"/>
</dbReference>
<dbReference type="FunFam" id="3.30.390.30:FF:000001">
    <property type="entry name" value="Dihydrolipoyl dehydrogenase"/>
    <property type="match status" value="1"/>
</dbReference>
<dbReference type="eggNOG" id="COG1249">
    <property type="taxonomic scope" value="Bacteria"/>
</dbReference>
<dbReference type="PANTHER" id="PTHR43014">
    <property type="entry name" value="MERCURIC REDUCTASE"/>
    <property type="match status" value="1"/>
</dbReference>
<name>I2F827_9BACT</name>
<dbReference type="PANTHER" id="PTHR43014:SF2">
    <property type="entry name" value="MERCURIC REDUCTASE"/>
    <property type="match status" value="1"/>
</dbReference>
<evidence type="ECO:0000256" key="5">
    <source>
        <dbReference type="PIRSR" id="PIRSR000350-2"/>
    </source>
</evidence>
<keyword evidence="6" id="KW-0547">Nucleotide-binding</keyword>
<dbReference type="Proteomes" id="UP000002881">
    <property type="component" value="Chromosome"/>
</dbReference>
<sequence>MKDRKREFDAIVIGSGQGGTPLVLSLADEGWRVALVERKAVGGTCVNEGCTPTKTMIASARVAHLVQRSEEYGVVAGESSVDIQKVIQRKRQVVESFREGSRKRIIDSPNLSLIEGSASFVGDRELEVRLKEGETELIEARTIVINTGTSPATPKIPGLERVEAHDSTSIMELDELPEHLIVLGGGYVGLEFGQMFRRFGSRVTIIQRDKQLLSLEDEDIATLVLEILRGEGIDVLLESEPIEIDSCEGNRNSVRLRFSDKEKPVVGSHLLLATGRVPNTPDLNLERAGVKVDGRGFIEVNSKLETTTKNVYAIGDVKGGPAFTHISYDDFRVMKENLVNGRGLTIQERFVPYVVFIDPQLGRIGLTEKQAVSQGRQFRVATLPFDRVARAIETNETRGMMKALVDSKTDRIIGAAILGVEGGEIMSAIQIAMMGNLPYTSLRDGIFAHPTFAESLNNVFMGLDT</sequence>
<organism evidence="10 11">
    <name type="scientific">Mesotoga prima MesG1.Ag.4.2</name>
    <dbReference type="NCBI Taxonomy" id="660470"/>
    <lineage>
        <taxon>Bacteria</taxon>
        <taxon>Thermotogati</taxon>
        <taxon>Thermotogota</taxon>
        <taxon>Thermotogae</taxon>
        <taxon>Kosmotogales</taxon>
        <taxon>Kosmotogaceae</taxon>
        <taxon>Mesotoga</taxon>
    </lineage>
</organism>
<dbReference type="InterPro" id="IPR001100">
    <property type="entry name" value="Pyr_nuc-diS_OxRdtase"/>
</dbReference>
<feature type="binding site" evidence="6">
    <location>
        <position position="54"/>
    </location>
    <ligand>
        <name>FAD</name>
        <dbReference type="ChEBI" id="CHEBI:57692"/>
    </ligand>
</feature>
<dbReference type="Gene3D" id="3.50.50.60">
    <property type="entry name" value="FAD/NAD(P)-binding domain"/>
    <property type="match status" value="2"/>
</dbReference>
<dbReference type="PRINTS" id="PR00368">
    <property type="entry name" value="FADPNR"/>
</dbReference>
<protein>
    <submittedName>
        <fullName evidence="10">Pyruvate/2-oxoglutarate dehydrogenase complex, dihydrolipoamide dehydrogenase component</fullName>
    </submittedName>
</protein>
<dbReference type="STRING" id="660470.Theba_2469"/>
<dbReference type="KEGG" id="mpg:Theba_2469"/>
<accession>I2F827</accession>
<keyword evidence="3 6" id="KW-0274">FAD</keyword>
<dbReference type="RefSeq" id="WP_014731812.1">
    <property type="nucleotide sequence ID" value="NC_017934.1"/>
</dbReference>
<dbReference type="GO" id="GO:0050660">
    <property type="term" value="F:flavin adenine dinucleotide binding"/>
    <property type="evidence" value="ECO:0007669"/>
    <property type="project" value="TreeGrafter"/>
</dbReference>
<comment type="cofactor">
    <cofactor evidence="6">
        <name>FAD</name>
        <dbReference type="ChEBI" id="CHEBI:57692"/>
    </cofactor>
    <text evidence="6">Binds 1 FAD per subunit.</text>
</comment>
<feature type="active site" description="Proton acceptor" evidence="5">
    <location>
        <position position="449"/>
    </location>
</feature>
<dbReference type="SUPFAM" id="SSF51905">
    <property type="entry name" value="FAD/NAD(P)-binding domain"/>
    <property type="match status" value="1"/>
</dbReference>
<evidence type="ECO:0000313" key="10">
    <source>
        <dbReference type="EMBL" id="AFK08080.1"/>
    </source>
</evidence>
<evidence type="ECO:0000256" key="7">
    <source>
        <dbReference type="PIRSR" id="PIRSR000350-4"/>
    </source>
</evidence>
<evidence type="ECO:0000256" key="4">
    <source>
        <dbReference type="ARBA" id="ARBA00023002"/>
    </source>
</evidence>
<keyword evidence="11" id="KW-1185">Reference proteome</keyword>
<keyword evidence="2" id="KW-0285">Flavoprotein</keyword>
<feature type="binding site" evidence="6">
    <location>
        <position position="316"/>
    </location>
    <ligand>
        <name>FAD</name>
        <dbReference type="ChEBI" id="CHEBI:57692"/>
    </ligand>
</feature>
<feature type="domain" description="FAD/NAD(P)-binding" evidence="9">
    <location>
        <begin position="9"/>
        <end position="327"/>
    </location>
</feature>
<dbReference type="SUPFAM" id="SSF55424">
    <property type="entry name" value="FAD/NAD-linked reductases, dimerisation (C-terminal) domain"/>
    <property type="match status" value="1"/>
</dbReference>
<evidence type="ECO:0000259" key="8">
    <source>
        <dbReference type="Pfam" id="PF02852"/>
    </source>
</evidence>
<dbReference type="GO" id="GO:0003955">
    <property type="term" value="F:NAD(P)H dehydrogenase (quinone) activity"/>
    <property type="evidence" value="ECO:0007669"/>
    <property type="project" value="TreeGrafter"/>
</dbReference>
<evidence type="ECO:0000259" key="9">
    <source>
        <dbReference type="Pfam" id="PF07992"/>
    </source>
</evidence>
<reference evidence="10 11" key="1">
    <citation type="journal article" date="2012" name="Genome Biol. Evol.">
        <title>Genome Sequence of the Mesophilic Thermotogales Bacterium Mesotoga prima MesG1.Ag.4.2 Reveals the Largest Thermotogales Genome To Date.</title>
        <authorList>
            <person name="Zhaxybayeva O."/>
            <person name="Swithers K.S."/>
            <person name="Foght J."/>
            <person name="Green A.G."/>
            <person name="Bruce D."/>
            <person name="Detter C."/>
            <person name="Han S."/>
            <person name="Teshima H."/>
            <person name="Han J."/>
            <person name="Woyke T."/>
            <person name="Pitluck S."/>
            <person name="Nolan M."/>
            <person name="Ivanova N."/>
            <person name="Pati A."/>
            <person name="Land M.L."/>
            <person name="Dlutek M."/>
            <person name="Doolittle W.F."/>
            <person name="Noll K.M."/>
            <person name="Nesbo C.L."/>
        </authorList>
    </citation>
    <scope>NUCLEOTIDE SEQUENCE [LARGE SCALE GENOMIC DNA]</scope>
    <source>
        <strain evidence="11">mesG1.Ag.4.2</strain>
    </source>
</reference>
<gene>
    <name evidence="10" type="ORF">Theba_2469</name>
</gene>
<dbReference type="HOGENOM" id="CLU_016755_1_2_0"/>
<dbReference type="GeneID" id="87108175"/>
<feature type="disulfide bond" description="Redox-active" evidence="7">
    <location>
        <begin position="45"/>
        <end position="50"/>
    </location>
</feature>
<keyword evidence="6" id="KW-0520">NAD</keyword>
<dbReference type="InterPro" id="IPR036188">
    <property type="entry name" value="FAD/NAD-bd_sf"/>
</dbReference>
<keyword evidence="4" id="KW-0560">Oxidoreductase</keyword>
<evidence type="ECO:0000313" key="11">
    <source>
        <dbReference type="Proteomes" id="UP000002881"/>
    </source>
</evidence>
<evidence type="ECO:0000256" key="6">
    <source>
        <dbReference type="PIRSR" id="PIRSR000350-3"/>
    </source>
</evidence>
<feature type="binding site" evidence="6">
    <location>
        <begin position="184"/>
        <end position="191"/>
    </location>
    <ligand>
        <name>NAD(+)</name>
        <dbReference type="ChEBI" id="CHEBI:57540"/>
    </ligand>
</feature>
<evidence type="ECO:0000256" key="2">
    <source>
        <dbReference type="ARBA" id="ARBA00022630"/>
    </source>
</evidence>
<dbReference type="PIRSF" id="PIRSF000350">
    <property type="entry name" value="Mercury_reductase_MerA"/>
    <property type="match status" value="1"/>
</dbReference>
<dbReference type="AlphaFoldDB" id="I2F827"/>
<dbReference type="InterPro" id="IPR023753">
    <property type="entry name" value="FAD/NAD-binding_dom"/>
</dbReference>
<evidence type="ECO:0000256" key="1">
    <source>
        <dbReference type="ARBA" id="ARBA00007532"/>
    </source>
</evidence>
<feature type="binding site" evidence="6">
    <location>
        <position position="275"/>
    </location>
    <ligand>
        <name>NAD(+)</name>
        <dbReference type="ChEBI" id="CHEBI:57540"/>
    </ligand>
</feature>
<comment type="similarity">
    <text evidence="1">Belongs to the class-I pyridine nucleotide-disulfide oxidoreductase family.</text>
</comment>
<dbReference type="EMBL" id="CP003532">
    <property type="protein sequence ID" value="AFK08080.1"/>
    <property type="molecule type" value="Genomic_DNA"/>
</dbReference>
<feature type="domain" description="Pyridine nucleotide-disulphide oxidoreductase dimerisation" evidence="8">
    <location>
        <begin position="351"/>
        <end position="458"/>
    </location>
</feature>
<dbReference type="InterPro" id="IPR004099">
    <property type="entry name" value="Pyr_nucl-diS_OxRdtase_dimer"/>
</dbReference>
<dbReference type="InterPro" id="IPR016156">
    <property type="entry name" value="FAD/NAD-linked_Rdtase_dimer_sf"/>
</dbReference>
<evidence type="ECO:0000256" key="3">
    <source>
        <dbReference type="ARBA" id="ARBA00022827"/>
    </source>
</evidence>